<keyword evidence="2" id="KW-1185">Reference proteome</keyword>
<organism evidence="1 2">
    <name type="scientific">Streptomyces zagrosensis</name>
    <dbReference type="NCBI Taxonomy" id="1042984"/>
    <lineage>
        <taxon>Bacteria</taxon>
        <taxon>Bacillati</taxon>
        <taxon>Actinomycetota</taxon>
        <taxon>Actinomycetes</taxon>
        <taxon>Kitasatosporales</taxon>
        <taxon>Streptomycetaceae</taxon>
        <taxon>Streptomyces</taxon>
    </lineage>
</organism>
<gene>
    <name evidence="1" type="ORF">FHS42_006252</name>
</gene>
<comment type="caution">
    <text evidence="1">The sequence shown here is derived from an EMBL/GenBank/DDBJ whole genome shotgun (WGS) entry which is preliminary data.</text>
</comment>
<dbReference type="AlphaFoldDB" id="A0A7W9QF70"/>
<reference evidence="1 2" key="1">
    <citation type="submission" date="2020-08" db="EMBL/GenBank/DDBJ databases">
        <title>Genomic Encyclopedia of Type Strains, Phase III (KMG-III): the genomes of soil and plant-associated and newly described type strains.</title>
        <authorList>
            <person name="Whitman W."/>
        </authorList>
    </citation>
    <scope>NUCLEOTIDE SEQUENCE [LARGE SCALE GENOMIC DNA]</scope>
    <source>
        <strain evidence="1 2">CECT 8305</strain>
    </source>
</reference>
<sequence length="74" mass="7981">MRTHHADPGTPTVITRNGVPAAAVVVPIANFEALGRRPMCCWPQGRDGPGRRGPHRDHGELLADLFAEPTDDMA</sequence>
<proteinExistence type="predicted"/>
<evidence type="ECO:0000313" key="1">
    <source>
        <dbReference type="EMBL" id="MBB5939160.1"/>
    </source>
</evidence>
<evidence type="ECO:0008006" key="3">
    <source>
        <dbReference type="Google" id="ProtNLM"/>
    </source>
</evidence>
<accession>A0A7W9QF70</accession>
<protein>
    <recommendedName>
        <fullName evidence="3">Antitoxin</fullName>
    </recommendedName>
</protein>
<evidence type="ECO:0000313" key="2">
    <source>
        <dbReference type="Proteomes" id="UP000588098"/>
    </source>
</evidence>
<dbReference type="EMBL" id="JACHJL010000021">
    <property type="protein sequence ID" value="MBB5939160.1"/>
    <property type="molecule type" value="Genomic_DNA"/>
</dbReference>
<name>A0A7W9QF70_9ACTN</name>
<dbReference type="Proteomes" id="UP000588098">
    <property type="component" value="Unassembled WGS sequence"/>
</dbReference>